<evidence type="ECO:0000256" key="1">
    <source>
        <dbReference type="SAM" id="MobiDB-lite"/>
    </source>
</evidence>
<evidence type="ECO:0000313" key="2">
    <source>
        <dbReference type="EMBL" id="OHF01028.1"/>
    </source>
</evidence>
<sequence>MSPTEETPTPGPRPTPAPEITQSSVGGALGPAETPRSVPGGATVVYAEQKRTGRPTNAPARRPSHRPKMPPGSRISPSGLKRNRTDARRREGTPFKRSHKVSCSEERSRHLIGRRGQTRARDKIYCWTTL</sequence>
<name>A0A1G4BIA2_9PEZI</name>
<gene>
    <name evidence="2" type="ORF">CORC01_03595</name>
</gene>
<protein>
    <submittedName>
        <fullName evidence="2">Uncharacterized protein</fullName>
    </submittedName>
</protein>
<organism evidence="2 3">
    <name type="scientific">Colletotrichum orchidophilum</name>
    <dbReference type="NCBI Taxonomy" id="1209926"/>
    <lineage>
        <taxon>Eukaryota</taxon>
        <taxon>Fungi</taxon>
        <taxon>Dikarya</taxon>
        <taxon>Ascomycota</taxon>
        <taxon>Pezizomycotina</taxon>
        <taxon>Sordariomycetes</taxon>
        <taxon>Hypocreomycetidae</taxon>
        <taxon>Glomerellales</taxon>
        <taxon>Glomerellaceae</taxon>
        <taxon>Colletotrichum</taxon>
    </lineage>
</organism>
<accession>A0A1G4BIA2</accession>
<evidence type="ECO:0000313" key="3">
    <source>
        <dbReference type="Proteomes" id="UP000176998"/>
    </source>
</evidence>
<dbReference type="EMBL" id="MJBS01000022">
    <property type="protein sequence ID" value="OHF01028.1"/>
    <property type="molecule type" value="Genomic_DNA"/>
</dbReference>
<dbReference type="RefSeq" id="XP_022478170.1">
    <property type="nucleotide sequence ID" value="XM_022615244.1"/>
</dbReference>
<feature type="compositionally biased region" description="Basic and acidic residues" evidence="1">
    <location>
        <begin position="83"/>
        <end position="94"/>
    </location>
</feature>
<dbReference type="AlphaFoldDB" id="A0A1G4BIA2"/>
<proteinExistence type="predicted"/>
<dbReference type="Proteomes" id="UP000176998">
    <property type="component" value="Unassembled WGS sequence"/>
</dbReference>
<dbReference type="GeneID" id="34556754"/>
<keyword evidence="3" id="KW-1185">Reference proteome</keyword>
<comment type="caution">
    <text evidence="2">The sequence shown here is derived from an EMBL/GenBank/DDBJ whole genome shotgun (WGS) entry which is preliminary data.</text>
</comment>
<feature type="region of interest" description="Disordered" evidence="1">
    <location>
        <begin position="1"/>
        <end position="108"/>
    </location>
</feature>
<reference evidence="2 3" key="1">
    <citation type="submission" date="2016-09" db="EMBL/GenBank/DDBJ databases">
        <authorList>
            <person name="Capua I."/>
            <person name="De Benedictis P."/>
            <person name="Joannis T."/>
            <person name="Lombin L.H."/>
            <person name="Cattoli G."/>
        </authorList>
    </citation>
    <scope>NUCLEOTIDE SEQUENCE [LARGE SCALE GENOMIC DNA]</scope>
    <source>
        <strain evidence="2 3">IMI 309357</strain>
    </source>
</reference>